<dbReference type="InterPro" id="IPR015943">
    <property type="entry name" value="WD40/YVTN_repeat-like_dom_sf"/>
</dbReference>
<name>A0A382N602_9ZZZZ</name>
<dbReference type="EMBL" id="UINC01098218">
    <property type="protein sequence ID" value="SVC56573.1"/>
    <property type="molecule type" value="Genomic_DNA"/>
</dbReference>
<dbReference type="InterPro" id="IPR053143">
    <property type="entry name" value="Arylsulfate_ST"/>
</dbReference>
<protein>
    <recommendedName>
        <fullName evidence="2">Aryl sulfotransferase</fullName>
    </recommendedName>
</protein>
<proteinExistence type="predicted"/>
<sequence>MLVKEYGVTHHDREKATAGYTLFSRNFSNQVWLIDLEGNVVHEWKTTGGSTHFNYLRLNGNLFVCERIEDGPKVISGKGGRMREYDWDGNIVWEHIDDHQHHDARRLENGNTVYIAWQLLTDGEAKQVRGGLSGTEADGRIYGDVIREVDSEGKVVWEFSNNIPEFFDKYTINPLAPREEYGHANTVTPLTNGDYLVSYRVFDLLVIIDRQTGKLKWEYQNHQLGGQHDCHFIQNGNILVFANGHNIPGGMPNFSQVWEIDPESREIVWRYFPKKNPLSFWSPHISGCQRLSTGNTLICEGGRGCIFEVTTEGEIVWEFINPFFGPHPALPDGEVNWVFRAKR</sequence>
<reference evidence="1" key="1">
    <citation type="submission" date="2018-05" db="EMBL/GenBank/DDBJ databases">
        <authorList>
            <person name="Lanie J.A."/>
            <person name="Ng W.-L."/>
            <person name="Kazmierczak K.M."/>
            <person name="Andrzejewski T.M."/>
            <person name="Davidsen T.M."/>
            <person name="Wayne K.J."/>
            <person name="Tettelin H."/>
            <person name="Glass J.I."/>
            <person name="Rusch D."/>
            <person name="Podicherti R."/>
            <person name="Tsui H.-C.T."/>
            <person name="Winkler M.E."/>
        </authorList>
    </citation>
    <scope>NUCLEOTIDE SEQUENCE</scope>
</reference>
<evidence type="ECO:0000313" key="1">
    <source>
        <dbReference type="EMBL" id="SVC56573.1"/>
    </source>
</evidence>
<dbReference type="PANTHER" id="PTHR35340:SF5">
    <property type="entry name" value="ASST-DOMAIN-CONTAINING PROTEIN"/>
    <property type="match status" value="1"/>
</dbReference>
<dbReference type="SUPFAM" id="SSF50998">
    <property type="entry name" value="Quinoprotein alcohol dehydrogenase-like"/>
    <property type="match status" value="1"/>
</dbReference>
<feature type="non-terminal residue" evidence="1">
    <location>
        <position position="343"/>
    </location>
</feature>
<dbReference type="AlphaFoldDB" id="A0A382N602"/>
<dbReference type="Pfam" id="PF14269">
    <property type="entry name" value="Arylsulfotran_2"/>
    <property type="match status" value="1"/>
</dbReference>
<dbReference type="InterPro" id="IPR011047">
    <property type="entry name" value="Quinoprotein_ADH-like_sf"/>
</dbReference>
<dbReference type="Gene3D" id="2.130.10.10">
    <property type="entry name" value="YVTN repeat-like/Quinoprotein amine dehydrogenase"/>
    <property type="match status" value="1"/>
</dbReference>
<dbReference type="PANTHER" id="PTHR35340">
    <property type="entry name" value="PQQ ENZYME REPEAT PROTEIN-RELATED"/>
    <property type="match status" value="1"/>
</dbReference>
<dbReference type="InterPro" id="IPR039535">
    <property type="entry name" value="ASST-like"/>
</dbReference>
<accession>A0A382N602</accession>
<gene>
    <name evidence="1" type="ORF">METZ01_LOCUS309427</name>
</gene>
<evidence type="ECO:0008006" key="2">
    <source>
        <dbReference type="Google" id="ProtNLM"/>
    </source>
</evidence>
<organism evidence="1">
    <name type="scientific">marine metagenome</name>
    <dbReference type="NCBI Taxonomy" id="408172"/>
    <lineage>
        <taxon>unclassified sequences</taxon>
        <taxon>metagenomes</taxon>
        <taxon>ecological metagenomes</taxon>
    </lineage>
</organism>